<organism evidence="1">
    <name type="scientific">Scrofimicrobium appendicitidis</name>
    <dbReference type="NCBI Taxonomy" id="3079930"/>
    <lineage>
        <taxon>Bacteria</taxon>
        <taxon>Bacillati</taxon>
        <taxon>Actinomycetota</taxon>
        <taxon>Actinomycetes</taxon>
        <taxon>Actinomycetales</taxon>
        <taxon>Actinomycetaceae</taxon>
        <taxon>Scrofimicrobium</taxon>
    </lineage>
</organism>
<dbReference type="AlphaFoldDB" id="A0AAU7VAN2"/>
<proteinExistence type="predicted"/>
<reference evidence="1" key="1">
    <citation type="submission" date="2023-11" db="EMBL/GenBank/DDBJ databases">
        <title>Scrofimicrobium hongkongense sp. nov., isolated from a patient with peritonitis.</title>
        <authorList>
            <person name="Lao H.Y."/>
            <person name="Wong A.Y.P."/>
            <person name="Ng T.L."/>
            <person name="Wong R.Y.L."/>
            <person name="Yau M.C.Y."/>
            <person name="Lam J.Y.W."/>
            <person name="Siu G.K.H."/>
        </authorList>
    </citation>
    <scope>NUCLEOTIDE SEQUENCE</scope>
    <source>
        <strain evidence="1">R131</strain>
    </source>
</reference>
<protein>
    <submittedName>
        <fullName evidence="1">Uncharacterized protein</fullName>
    </submittedName>
</protein>
<accession>A0AAU7VAN2</accession>
<sequence length="168" mass="19153">MAVFAACVAWRVSKNLLKVEKDRDQQLAAAKHREQAELVFALGAKLRGRPESEAWSIFLVNASSKPIYDVTVHSQHLGTRVKNPPLKLGALLPGRFIAPSHPQYKWGPLIDYDRLDEGVELLLRGKGMKMITSVEFMDASRVWWQLLEGTEICERERFEDPNYESFAQ</sequence>
<dbReference type="KEGG" id="sapp:SAC06_02330"/>
<dbReference type="EMBL" id="CP138335">
    <property type="protein sequence ID" value="XBW08412.1"/>
    <property type="molecule type" value="Genomic_DNA"/>
</dbReference>
<dbReference type="RefSeq" id="WP_350258611.1">
    <property type="nucleotide sequence ID" value="NZ_CP138335.1"/>
</dbReference>
<evidence type="ECO:0000313" key="1">
    <source>
        <dbReference type="EMBL" id="XBW08412.1"/>
    </source>
</evidence>
<name>A0AAU7VAN2_9ACTO</name>
<gene>
    <name evidence="1" type="ORF">SAC06_02330</name>
</gene>